<protein>
    <submittedName>
        <fullName evidence="1">Uncharacterized protein</fullName>
    </submittedName>
</protein>
<gene>
    <name evidence="1" type="ORF">H0G86_002437</name>
</gene>
<evidence type="ECO:0000313" key="2">
    <source>
        <dbReference type="Proteomes" id="UP000826661"/>
    </source>
</evidence>
<sequence length="115" mass="13316">MFSHIVRTIQPNIDYPMLRIRGDILLYHQHLLLVSGGHKVQPTFEPSSINLHISAFWPTNMPKPSPSEAIECRVENFSTGHGDRAYAQLVIYYRRSRRYAWKNPKTVGLLSQWAP</sequence>
<accession>A0A8G0L3H4</accession>
<reference evidence="1 2" key="1">
    <citation type="journal article" date="2021" name="BMC Genomics">
        <title>Telomere-to-telomere genome assembly of asparaginase-producing Trichoderma simmonsii.</title>
        <authorList>
            <person name="Chung D."/>
            <person name="Kwon Y.M."/>
            <person name="Yang Y."/>
        </authorList>
    </citation>
    <scope>NUCLEOTIDE SEQUENCE [LARGE SCALE GENOMIC DNA]</scope>
    <source>
        <strain evidence="1 2">GH-Sj1</strain>
    </source>
</reference>
<dbReference type="Proteomes" id="UP000826661">
    <property type="component" value="Chromosome I"/>
</dbReference>
<dbReference type="EMBL" id="CP075864">
    <property type="protein sequence ID" value="QYS95122.1"/>
    <property type="molecule type" value="Genomic_DNA"/>
</dbReference>
<organism evidence="1 2">
    <name type="scientific">Trichoderma simmonsii</name>
    <dbReference type="NCBI Taxonomy" id="1491479"/>
    <lineage>
        <taxon>Eukaryota</taxon>
        <taxon>Fungi</taxon>
        <taxon>Dikarya</taxon>
        <taxon>Ascomycota</taxon>
        <taxon>Pezizomycotina</taxon>
        <taxon>Sordariomycetes</taxon>
        <taxon>Hypocreomycetidae</taxon>
        <taxon>Hypocreales</taxon>
        <taxon>Hypocreaceae</taxon>
        <taxon>Trichoderma</taxon>
    </lineage>
</organism>
<keyword evidence="2" id="KW-1185">Reference proteome</keyword>
<dbReference type="AlphaFoldDB" id="A0A8G0L3H4"/>
<proteinExistence type="predicted"/>
<evidence type="ECO:0000313" key="1">
    <source>
        <dbReference type="EMBL" id="QYS95122.1"/>
    </source>
</evidence>
<name>A0A8G0L3H4_9HYPO</name>